<feature type="transmembrane region" description="Helical" evidence="5">
    <location>
        <begin position="31"/>
        <end position="51"/>
    </location>
</feature>
<dbReference type="Pfam" id="PF13599">
    <property type="entry name" value="Pentapeptide_4"/>
    <property type="match status" value="1"/>
</dbReference>
<feature type="transmembrane region" description="Helical" evidence="5">
    <location>
        <begin position="174"/>
        <end position="193"/>
    </location>
</feature>
<protein>
    <recommendedName>
        <fullName evidence="6">RDD domain-containing protein</fullName>
    </recommendedName>
</protein>
<accession>A0A2G4F560</accession>
<feature type="transmembrane region" description="Helical" evidence="5">
    <location>
        <begin position="96"/>
        <end position="117"/>
    </location>
</feature>
<dbReference type="Pfam" id="PF00805">
    <property type="entry name" value="Pentapeptide"/>
    <property type="match status" value="3"/>
</dbReference>
<evidence type="ECO:0000259" key="6">
    <source>
        <dbReference type="Pfam" id="PF06271"/>
    </source>
</evidence>
<keyword evidence="4 5" id="KW-0472">Membrane</keyword>
<keyword evidence="2 5" id="KW-0812">Transmembrane</keyword>
<dbReference type="Pfam" id="PF06271">
    <property type="entry name" value="RDD"/>
    <property type="match status" value="1"/>
</dbReference>
<keyword evidence="3 5" id="KW-1133">Transmembrane helix</keyword>
<dbReference type="SUPFAM" id="SSF141571">
    <property type="entry name" value="Pentapeptide repeat-like"/>
    <property type="match status" value="2"/>
</dbReference>
<dbReference type="EMBL" id="NXIB02000010">
    <property type="protein sequence ID" value="PHX56865.1"/>
    <property type="molecule type" value="Genomic_DNA"/>
</dbReference>
<evidence type="ECO:0000313" key="7">
    <source>
        <dbReference type="EMBL" id="PHX56865.1"/>
    </source>
</evidence>
<name>A0A2G4F560_9CYAN</name>
<dbReference type="OrthoDB" id="416727at2"/>
<comment type="caution">
    <text evidence="7">The sequence shown here is derived from an EMBL/GenBank/DDBJ whole genome shotgun (WGS) entry which is preliminary data.</text>
</comment>
<organism evidence="7 8">
    <name type="scientific">Tychonema bourrellyi FEM_GT703</name>
    <dbReference type="NCBI Taxonomy" id="2040638"/>
    <lineage>
        <taxon>Bacteria</taxon>
        <taxon>Bacillati</taxon>
        <taxon>Cyanobacteriota</taxon>
        <taxon>Cyanophyceae</taxon>
        <taxon>Oscillatoriophycideae</taxon>
        <taxon>Oscillatoriales</taxon>
        <taxon>Microcoleaceae</taxon>
        <taxon>Tychonema</taxon>
    </lineage>
</organism>
<evidence type="ECO:0000256" key="3">
    <source>
        <dbReference type="ARBA" id="ARBA00022989"/>
    </source>
</evidence>
<dbReference type="InterPro" id="IPR010432">
    <property type="entry name" value="RDD"/>
</dbReference>
<dbReference type="RefSeq" id="WP_096832310.1">
    <property type="nucleotide sequence ID" value="NZ_NXIB02000010.1"/>
</dbReference>
<evidence type="ECO:0000256" key="4">
    <source>
        <dbReference type="ARBA" id="ARBA00023136"/>
    </source>
</evidence>
<evidence type="ECO:0000256" key="1">
    <source>
        <dbReference type="ARBA" id="ARBA00004141"/>
    </source>
</evidence>
<evidence type="ECO:0000313" key="8">
    <source>
        <dbReference type="Proteomes" id="UP000226442"/>
    </source>
</evidence>
<dbReference type="Proteomes" id="UP000226442">
    <property type="component" value="Unassembled WGS sequence"/>
</dbReference>
<evidence type="ECO:0000256" key="5">
    <source>
        <dbReference type="SAM" id="Phobius"/>
    </source>
</evidence>
<reference evidence="7" key="1">
    <citation type="submission" date="2017-10" db="EMBL/GenBank/DDBJ databases">
        <title>Draft genome sequence of the planktic cyanobacteria Tychonema bourrellyi isolated from alpine lentic freshwater.</title>
        <authorList>
            <person name="Tett A."/>
            <person name="Armanini F."/>
            <person name="Asnicar F."/>
            <person name="Boscaini A."/>
            <person name="Pasolli E."/>
            <person name="Zolfo M."/>
            <person name="Donati C."/>
            <person name="Salmaso N."/>
            <person name="Segata N."/>
        </authorList>
    </citation>
    <scope>NUCLEOTIDE SEQUENCE</scope>
    <source>
        <strain evidence="7">FEM_GT703</strain>
    </source>
</reference>
<gene>
    <name evidence="7" type="ORF">CP500_003050</name>
</gene>
<keyword evidence="8" id="KW-1185">Reference proteome</keyword>
<dbReference type="InterPro" id="IPR001646">
    <property type="entry name" value="5peptide_repeat"/>
</dbReference>
<dbReference type="PANTHER" id="PTHR14136:SF17">
    <property type="entry name" value="BTB_POZ DOMAIN-CONTAINING PROTEIN KCTD9"/>
    <property type="match status" value="1"/>
</dbReference>
<dbReference type="InterPro" id="IPR051082">
    <property type="entry name" value="Pentapeptide-BTB/POZ_domain"/>
</dbReference>
<dbReference type="PANTHER" id="PTHR14136">
    <property type="entry name" value="BTB_POZ DOMAIN-CONTAINING PROTEIN KCTD9"/>
    <property type="match status" value="1"/>
</dbReference>
<dbReference type="AlphaFoldDB" id="A0A2G4F560"/>
<comment type="subcellular location">
    <subcellularLocation>
        <location evidence="1">Membrane</location>
        <topology evidence="1">Multi-pass membrane protein</topology>
    </subcellularLocation>
</comment>
<evidence type="ECO:0000256" key="2">
    <source>
        <dbReference type="ARBA" id="ARBA00022692"/>
    </source>
</evidence>
<dbReference type="GO" id="GO:0016020">
    <property type="term" value="C:membrane"/>
    <property type="evidence" value="ECO:0007669"/>
    <property type="project" value="UniProtKB-SubCell"/>
</dbReference>
<feature type="transmembrane region" description="Helical" evidence="5">
    <location>
        <begin position="261"/>
        <end position="285"/>
    </location>
</feature>
<dbReference type="Gene3D" id="2.160.20.80">
    <property type="entry name" value="E3 ubiquitin-protein ligase SopA"/>
    <property type="match status" value="2"/>
</dbReference>
<sequence length="710" mass="75619">MASPTAPSGINQPDPSWQAQSKQMPLLIRRCGAWVVEISLVATSALVPFSIGTLVNREAQTVPLNSSIAAASESVSRSLGIPVRDRNPRVAPLTNLFWSAALMAPAVLAAWQLFLLARTGQTLPKRWFGVKVVTASGTPPGFGRVLIRESFGRWGVPLGLVYGVWRLSGAFPDLIILGGLSGLAMLVDGAFAFRYKGQAGHDRLANTLVVNARSNELSTNPVKSQDWTEEDAQIAALVLTPETSTKENATLWNWIRQHPGIILLTVTIGSAGLILTLFVGTQVYIQSQTNLRDSRQRNDELFVALVNKLSPTSGNGTAGRRSAILALATVEDSRAVPLLADLLAQEESRTMLDAIQQALVSAGPKALPYLQRLNQALSNDLESLRFGGKTQERELAASRQRTVQRAIGKILTLYSSQLNGADLSRTDLGQSPAGSAQFTLVLDKVDLSGIKLKNSNLTNANLPGVRFYGTGEDRRPGTFDDWISDLSGANFEGANLTGANLNSAVMNRTIFVRAVLNKANFSNSNLNLANFSSAILIGANLQQAILKDASFTGADIGSANFSGGNLSGARLGKVKAQGAQLSLTNLEKSEWQGADLSGADLSGANLQKADLSSTKLANANFRDTRLQDANLRNADVSSADFRGANVAGANFKGAVFLGKPGSDQFIETPGAAKSGRLQGVDFTEAKNLDQSQIAYICLQGGLHPKCPQKN</sequence>
<feature type="domain" description="RDD" evidence="6">
    <location>
        <begin position="26"/>
        <end position="206"/>
    </location>
</feature>
<proteinExistence type="predicted"/>